<dbReference type="Gene3D" id="3.30.565.10">
    <property type="entry name" value="Histidine kinase-like ATPase, C-terminal domain"/>
    <property type="match status" value="1"/>
</dbReference>
<dbReference type="InterPro" id="IPR003594">
    <property type="entry name" value="HATPase_dom"/>
</dbReference>
<accession>A0A0U4C7F4</accession>
<dbReference type="SMART" id="SM00388">
    <property type="entry name" value="HisKA"/>
    <property type="match status" value="1"/>
</dbReference>
<dbReference type="SUPFAM" id="SSF55785">
    <property type="entry name" value="PYP-like sensor domain (PAS domain)"/>
    <property type="match status" value="3"/>
</dbReference>
<evidence type="ECO:0000259" key="7">
    <source>
        <dbReference type="PROSITE" id="PS50109"/>
    </source>
</evidence>
<dbReference type="GO" id="GO:0016020">
    <property type="term" value="C:membrane"/>
    <property type="evidence" value="ECO:0007669"/>
    <property type="project" value="UniProtKB-SubCell"/>
</dbReference>
<dbReference type="PANTHER" id="PTHR42878:SF15">
    <property type="entry name" value="BACTERIOPHYTOCHROME"/>
    <property type="match status" value="1"/>
</dbReference>
<proteinExistence type="predicted"/>
<dbReference type="EC" id="2.7.13.3" evidence="2"/>
<evidence type="ECO:0000256" key="6">
    <source>
        <dbReference type="ARBA" id="ARBA00023136"/>
    </source>
</evidence>
<reference evidence="8 9" key="1">
    <citation type="submission" date="2015-12" db="EMBL/GenBank/DDBJ databases">
        <authorList>
            <person name="Shamseldin A."/>
            <person name="Moawad H."/>
            <person name="Abd El-Rahim W.M."/>
            <person name="Sadowsky M.J."/>
        </authorList>
    </citation>
    <scope>NUCLEOTIDE SEQUENCE [LARGE SCALE GENOMIC DNA]</scope>
    <source>
        <strain evidence="8 9">DG5B</strain>
    </source>
</reference>
<feature type="domain" description="Histidine kinase" evidence="7">
    <location>
        <begin position="749"/>
        <end position="966"/>
    </location>
</feature>
<dbReference type="EMBL" id="CP013909">
    <property type="protein sequence ID" value="ALW86898.1"/>
    <property type="molecule type" value="Genomic_DNA"/>
</dbReference>
<keyword evidence="5" id="KW-0418">Kinase</keyword>
<sequence length="968" mass="108818">MLPPAAAAIAPESILLRELLAVSLTGIILYTPLYDPAGSGDIVDFTFEYLNPAAQRMMAMPVVPTLTHMGQWPHSKEHGTFQFHVDAFVSGEPREYNVNYQADGYDNYYRLAARRAGSGLLVSFTDTADQPRTPVEVALREAQAAEKAARDDAETQRQRLYQVLMNLPAQVATYHGPDHVYTLVNQRYRDYFPTHTLFGRSVREAVPEAAQQGFFERLDQVYATGEPAYGQELPVHLDFAGAGRPPELIYINAFYLPLRDAAGHVDGVLDFSYNVTEQVLARQQVQQLNLELEARVHQRTLEADDARAVAVEQRNRLLRLFSQAPAEINLFQGPGHVWTLVHPRTQELLHNRPLRGLPRRQALPELPEEAHEPFDRVFRTGQPVHALETTQRLDRFHTGELHDQYYDLTLQPKFDAAGHIEGVMSFAVNVTERVRARQQAEALQADLLAVAQRQALEREAFHNVFEQTPALIALLRAPQHRFEYVNPAYQQLFPNRQLVGLDLAVAVPETREQGFVALLDGVYQTGETFFGAEVPFAPVPADGQPPRTQYFNFTYQAYREAGQIAGVTIFAFDVTEQVLARQQREAERQQLHHLFMEAPAPIVILDGPEFIFQLVNPAYQRVFPGRALLGKPVLEAMPEVAGTPIYHSLQRVYATGETFVDQELPLQLTRHDGGPLEELYFTFTYQVRRTTRGAIDGVLVFAHEVTDQVQARRVVEEGGAQARALAEQLHATNEQLTRTNIDLDNFIYTASHDLKVPIANIEGLLLALRHELPPAGRVGDVPEMLQLMQQATERFRRTIEQLTEVSKLQHAHDQPVTLVPLAAVVQEVQLDLQPLVQQTRASLTVDVPADVRLPFSEKNLRSVVYNLLSNALKYHHPDRAPDVDLTYYRHDDYHVLRVQDNGLGFDVALAAGKLFGMFQRLHAHVEGSGIGLYMVKKMVENSGGRIEVASQPGQGTTFTVFFPVHPAS</sequence>
<evidence type="ECO:0000256" key="5">
    <source>
        <dbReference type="ARBA" id="ARBA00022777"/>
    </source>
</evidence>
<dbReference type="Pfam" id="PF08448">
    <property type="entry name" value="PAS_4"/>
    <property type="match status" value="3"/>
</dbReference>
<dbReference type="SMART" id="SM00387">
    <property type="entry name" value="HATPase_c"/>
    <property type="match status" value="1"/>
</dbReference>
<dbReference type="SUPFAM" id="SSF47384">
    <property type="entry name" value="Homodimeric domain of signal transducing histidine kinase"/>
    <property type="match status" value="1"/>
</dbReference>
<dbReference type="RefSeq" id="WP_068197224.1">
    <property type="nucleotide sequence ID" value="NZ_CP013909.1"/>
</dbReference>
<protein>
    <recommendedName>
        <fullName evidence="2">histidine kinase</fullName>
        <ecNumber evidence="2">2.7.13.3</ecNumber>
    </recommendedName>
</protein>
<dbReference type="STRING" id="1411621.AUC43_18530"/>
<evidence type="ECO:0000256" key="1">
    <source>
        <dbReference type="ARBA" id="ARBA00000085"/>
    </source>
</evidence>
<dbReference type="GO" id="GO:0000155">
    <property type="term" value="F:phosphorelay sensor kinase activity"/>
    <property type="evidence" value="ECO:0007669"/>
    <property type="project" value="InterPro"/>
</dbReference>
<dbReference type="PRINTS" id="PR00344">
    <property type="entry name" value="BCTRLSENSOR"/>
</dbReference>
<dbReference type="PANTHER" id="PTHR42878">
    <property type="entry name" value="TWO-COMPONENT HISTIDINE KINASE"/>
    <property type="match status" value="1"/>
</dbReference>
<evidence type="ECO:0000256" key="4">
    <source>
        <dbReference type="ARBA" id="ARBA00022679"/>
    </source>
</evidence>
<evidence type="ECO:0000256" key="2">
    <source>
        <dbReference type="ARBA" id="ARBA00012438"/>
    </source>
</evidence>
<dbReference type="GO" id="GO:0030295">
    <property type="term" value="F:protein kinase activator activity"/>
    <property type="evidence" value="ECO:0007669"/>
    <property type="project" value="TreeGrafter"/>
</dbReference>
<gene>
    <name evidence="8" type="ORF">AUC43_18530</name>
</gene>
<dbReference type="InterPro" id="IPR003661">
    <property type="entry name" value="HisK_dim/P_dom"/>
</dbReference>
<dbReference type="InterPro" id="IPR005467">
    <property type="entry name" value="His_kinase_dom"/>
</dbReference>
<dbReference type="InterPro" id="IPR050351">
    <property type="entry name" value="BphY/WalK/GraS-like"/>
</dbReference>
<keyword evidence="4" id="KW-0808">Transferase</keyword>
<dbReference type="CDD" id="cd00082">
    <property type="entry name" value="HisKA"/>
    <property type="match status" value="1"/>
</dbReference>
<dbReference type="InterPro" id="IPR004358">
    <property type="entry name" value="Sig_transdc_His_kin-like_C"/>
</dbReference>
<dbReference type="Proteomes" id="UP000059542">
    <property type="component" value="Chromosome"/>
</dbReference>
<name>A0A0U4C7F4_9BACT</name>
<dbReference type="PROSITE" id="PS50109">
    <property type="entry name" value="HIS_KIN"/>
    <property type="match status" value="1"/>
</dbReference>
<comment type="catalytic activity">
    <reaction evidence="1">
        <text>ATP + protein L-histidine = ADP + protein N-phospho-L-histidine.</text>
        <dbReference type="EC" id="2.7.13.3"/>
    </reaction>
</comment>
<dbReference type="InterPro" id="IPR000014">
    <property type="entry name" value="PAS"/>
</dbReference>
<dbReference type="InterPro" id="IPR035965">
    <property type="entry name" value="PAS-like_dom_sf"/>
</dbReference>
<keyword evidence="9" id="KW-1185">Reference proteome</keyword>
<dbReference type="InterPro" id="IPR036097">
    <property type="entry name" value="HisK_dim/P_sf"/>
</dbReference>
<dbReference type="InterPro" id="IPR036890">
    <property type="entry name" value="HATPase_C_sf"/>
</dbReference>
<evidence type="ECO:0000313" key="9">
    <source>
        <dbReference type="Proteomes" id="UP000059542"/>
    </source>
</evidence>
<organism evidence="8 9">
    <name type="scientific">Hymenobacter sedentarius</name>
    <dbReference type="NCBI Taxonomy" id="1411621"/>
    <lineage>
        <taxon>Bacteria</taxon>
        <taxon>Pseudomonadati</taxon>
        <taxon>Bacteroidota</taxon>
        <taxon>Cytophagia</taxon>
        <taxon>Cytophagales</taxon>
        <taxon>Hymenobacteraceae</taxon>
        <taxon>Hymenobacter</taxon>
    </lineage>
</organism>
<dbReference type="GO" id="GO:0000156">
    <property type="term" value="F:phosphorelay response regulator activity"/>
    <property type="evidence" value="ECO:0007669"/>
    <property type="project" value="TreeGrafter"/>
</dbReference>
<dbReference type="Pfam" id="PF02518">
    <property type="entry name" value="HATPase_c"/>
    <property type="match status" value="1"/>
</dbReference>
<dbReference type="SUPFAM" id="SSF55874">
    <property type="entry name" value="ATPase domain of HSP90 chaperone/DNA topoisomerase II/histidine kinase"/>
    <property type="match status" value="1"/>
</dbReference>
<dbReference type="AlphaFoldDB" id="A0A0U4C7F4"/>
<keyword evidence="3" id="KW-0597">Phosphoprotein</keyword>
<dbReference type="Gene3D" id="1.10.287.130">
    <property type="match status" value="1"/>
</dbReference>
<dbReference type="KEGG" id="hyg:AUC43_18530"/>
<dbReference type="SMART" id="SM00091">
    <property type="entry name" value="PAS"/>
    <property type="match status" value="3"/>
</dbReference>
<evidence type="ECO:0000313" key="8">
    <source>
        <dbReference type="EMBL" id="ALW86898.1"/>
    </source>
</evidence>
<dbReference type="InterPro" id="IPR013656">
    <property type="entry name" value="PAS_4"/>
</dbReference>
<dbReference type="Gene3D" id="3.30.450.20">
    <property type="entry name" value="PAS domain"/>
    <property type="match status" value="4"/>
</dbReference>
<keyword evidence="6" id="KW-0472">Membrane</keyword>
<dbReference type="GO" id="GO:0007234">
    <property type="term" value="P:osmosensory signaling via phosphorelay pathway"/>
    <property type="evidence" value="ECO:0007669"/>
    <property type="project" value="TreeGrafter"/>
</dbReference>
<evidence type="ECO:0000256" key="3">
    <source>
        <dbReference type="ARBA" id="ARBA00022553"/>
    </source>
</evidence>